<evidence type="ECO:0000313" key="1">
    <source>
        <dbReference type="EMBL" id="GLI61147.1"/>
    </source>
</evidence>
<dbReference type="Proteomes" id="UP001165090">
    <property type="component" value="Unassembled WGS sequence"/>
</dbReference>
<evidence type="ECO:0000313" key="2">
    <source>
        <dbReference type="Proteomes" id="UP001165090"/>
    </source>
</evidence>
<dbReference type="InterPro" id="IPR052055">
    <property type="entry name" value="Hepadnavirus_pol/RT"/>
</dbReference>
<reference evidence="1 2" key="1">
    <citation type="journal article" date="2023" name="IScience">
        <title>Expanded male sex-determining region conserved during the evolution of homothallism in the green alga Volvox.</title>
        <authorList>
            <person name="Yamamoto K."/>
            <person name="Matsuzaki R."/>
            <person name="Mahakham W."/>
            <person name="Heman W."/>
            <person name="Sekimoto H."/>
            <person name="Kawachi M."/>
            <person name="Minakuchi Y."/>
            <person name="Toyoda A."/>
            <person name="Nozaki H."/>
        </authorList>
    </citation>
    <scope>NUCLEOTIDE SEQUENCE [LARGE SCALE GENOMIC DNA]</scope>
    <source>
        <strain evidence="1 2">NIES-4468</strain>
    </source>
</reference>
<organism evidence="1 2">
    <name type="scientific">Volvox africanus</name>
    <dbReference type="NCBI Taxonomy" id="51714"/>
    <lineage>
        <taxon>Eukaryota</taxon>
        <taxon>Viridiplantae</taxon>
        <taxon>Chlorophyta</taxon>
        <taxon>core chlorophytes</taxon>
        <taxon>Chlorophyceae</taxon>
        <taxon>CS clade</taxon>
        <taxon>Chlamydomonadales</taxon>
        <taxon>Volvocaceae</taxon>
        <taxon>Volvox</taxon>
    </lineage>
</organism>
<proteinExistence type="predicted"/>
<gene>
    <name evidence="1" type="ORF">VaNZ11_003431</name>
</gene>
<name>A0ABQ5RVT8_9CHLO</name>
<dbReference type="InterPro" id="IPR043502">
    <property type="entry name" value="DNA/RNA_pol_sf"/>
</dbReference>
<dbReference type="EMBL" id="BSDZ01000009">
    <property type="protein sequence ID" value="GLI61147.1"/>
    <property type="molecule type" value="Genomic_DNA"/>
</dbReference>
<sequence length="234" mass="26200">MLTWYFSMPPMPPHQLLMRCGNRQPDHLGACVLPYLDDFLFAFVPEEQVHLGDQWVCESIECLGLSCHPAKCQWKPSRSVYHLDIIVNIASGLFQVPAEKFRKLLRLAVGLQVIAKKDCHLVQKRGLARFCGSAQSVKLAFIPAPLFLRHIYDDIVQPVGWSGCIHLSWASLQDLDWWADIPAQHCSAAIHLGPAAVVLSVHASRHSWGAVLHSRIARGKGQQRITLRTSTGRS</sequence>
<dbReference type="SUPFAM" id="SSF56672">
    <property type="entry name" value="DNA/RNA polymerases"/>
    <property type="match status" value="1"/>
</dbReference>
<dbReference type="PANTHER" id="PTHR33050">
    <property type="entry name" value="REVERSE TRANSCRIPTASE DOMAIN-CONTAINING PROTEIN"/>
    <property type="match status" value="1"/>
</dbReference>
<keyword evidence="2" id="KW-1185">Reference proteome</keyword>
<dbReference type="PANTHER" id="PTHR33050:SF7">
    <property type="entry name" value="RIBONUCLEASE H"/>
    <property type="match status" value="1"/>
</dbReference>
<comment type="caution">
    <text evidence="1">The sequence shown here is derived from an EMBL/GenBank/DDBJ whole genome shotgun (WGS) entry which is preliminary data.</text>
</comment>
<evidence type="ECO:0008006" key="3">
    <source>
        <dbReference type="Google" id="ProtNLM"/>
    </source>
</evidence>
<accession>A0ABQ5RVT8</accession>
<protein>
    <recommendedName>
        <fullName evidence="3">Reverse transcriptase domain-containing protein</fullName>
    </recommendedName>
</protein>